<sequence>GNVSVLPIPSTLVPSYENASSVCTGNGLTISTQEQIVKDGSSKAGQWVAWYNWGVGRLNNGTFEENFCDDTSSYASAFCYNPACKY</sequence>
<dbReference type="Proteomes" id="UP000824782">
    <property type="component" value="Unassembled WGS sequence"/>
</dbReference>
<comment type="caution">
    <text evidence="1">The sequence shown here is derived from an EMBL/GenBank/DDBJ whole genome shotgun (WGS) entry which is preliminary data.</text>
</comment>
<name>A0AAV6YH81_ENGPU</name>
<protein>
    <submittedName>
        <fullName evidence="1">Uncharacterized protein</fullName>
    </submittedName>
</protein>
<accession>A0AAV6YH81</accession>
<proteinExistence type="predicted"/>
<dbReference type="EMBL" id="WNYA01037715">
    <property type="protein sequence ID" value="KAG8536824.1"/>
    <property type="molecule type" value="Genomic_DNA"/>
</dbReference>
<evidence type="ECO:0000313" key="1">
    <source>
        <dbReference type="EMBL" id="KAG8536824.1"/>
    </source>
</evidence>
<evidence type="ECO:0000313" key="2">
    <source>
        <dbReference type="Proteomes" id="UP000824782"/>
    </source>
</evidence>
<organism evidence="1 2">
    <name type="scientific">Engystomops pustulosus</name>
    <name type="common">Tungara frog</name>
    <name type="synonym">Physalaemus pustulosus</name>
    <dbReference type="NCBI Taxonomy" id="76066"/>
    <lineage>
        <taxon>Eukaryota</taxon>
        <taxon>Metazoa</taxon>
        <taxon>Chordata</taxon>
        <taxon>Craniata</taxon>
        <taxon>Vertebrata</taxon>
        <taxon>Euteleostomi</taxon>
        <taxon>Amphibia</taxon>
        <taxon>Batrachia</taxon>
        <taxon>Anura</taxon>
        <taxon>Neobatrachia</taxon>
        <taxon>Hyloidea</taxon>
        <taxon>Leptodactylidae</taxon>
        <taxon>Leiuperinae</taxon>
        <taxon>Engystomops</taxon>
    </lineage>
</organism>
<gene>
    <name evidence="1" type="ORF">GDO81_025608</name>
</gene>
<dbReference type="AlphaFoldDB" id="A0AAV6YH81"/>
<reference evidence="1" key="1">
    <citation type="thesis" date="2020" institute="ProQuest LLC" country="789 East Eisenhower Parkway, Ann Arbor, MI, USA">
        <title>Comparative Genomics and Chromosome Evolution.</title>
        <authorList>
            <person name="Mudd A.B."/>
        </authorList>
    </citation>
    <scope>NUCLEOTIDE SEQUENCE</scope>
    <source>
        <strain evidence="1">237g6f4</strain>
        <tissue evidence="1">Blood</tissue>
    </source>
</reference>
<feature type="non-terminal residue" evidence="1">
    <location>
        <position position="1"/>
    </location>
</feature>
<keyword evidence="2" id="KW-1185">Reference proteome</keyword>